<dbReference type="Proteomes" id="UP001239167">
    <property type="component" value="Unassembled WGS sequence"/>
</dbReference>
<comment type="caution">
    <text evidence="1">The sequence shown here is derived from an EMBL/GenBank/DDBJ whole genome shotgun (WGS) entry which is preliminary data.</text>
</comment>
<name>A0ABT9Y975_9FIRM</name>
<sequence length="45" mass="5275">MKDLHDSKGRHIANFISGQLYDVRGKNIGHYIENANIFIDIRQLY</sequence>
<accession>A0ABT9Y975</accession>
<evidence type="ECO:0000313" key="2">
    <source>
        <dbReference type="Proteomes" id="UP001239167"/>
    </source>
</evidence>
<proteinExistence type="predicted"/>
<dbReference type="EMBL" id="JAUSUE010000014">
    <property type="protein sequence ID" value="MDQ0204294.1"/>
    <property type="molecule type" value="Genomic_DNA"/>
</dbReference>
<keyword evidence="2" id="KW-1185">Reference proteome</keyword>
<reference evidence="1 2" key="1">
    <citation type="submission" date="2023-07" db="EMBL/GenBank/DDBJ databases">
        <title>Genomic Encyclopedia of Type Strains, Phase IV (KMG-IV): sequencing the most valuable type-strain genomes for metagenomic binning, comparative biology and taxonomic classification.</title>
        <authorList>
            <person name="Goeker M."/>
        </authorList>
    </citation>
    <scope>NUCLEOTIDE SEQUENCE [LARGE SCALE GENOMIC DNA]</scope>
    <source>
        <strain evidence="1 2">DSM 16980</strain>
    </source>
</reference>
<evidence type="ECO:0000313" key="1">
    <source>
        <dbReference type="EMBL" id="MDQ0204294.1"/>
    </source>
</evidence>
<dbReference type="RefSeq" id="WP_307224549.1">
    <property type="nucleotide sequence ID" value="NZ_CP116940.1"/>
</dbReference>
<organism evidence="1 2">
    <name type="scientific">Pectinatus haikarae</name>
    <dbReference type="NCBI Taxonomy" id="349096"/>
    <lineage>
        <taxon>Bacteria</taxon>
        <taxon>Bacillati</taxon>
        <taxon>Bacillota</taxon>
        <taxon>Negativicutes</taxon>
        <taxon>Selenomonadales</taxon>
        <taxon>Selenomonadaceae</taxon>
        <taxon>Pectinatus</taxon>
    </lineage>
</organism>
<gene>
    <name evidence="1" type="ORF">J2S01_002022</name>
</gene>
<protein>
    <submittedName>
        <fullName evidence="1">Uncharacterized protein</fullName>
    </submittedName>
</protein>